<organism evidence="2 3">
    <name type="scientific">Puccinia striiformis f. sp. tritici PST-78</name>
    <dbReference type="NCBI Taxonomy" id="1165861"/>
    <lineage>
        <taxon>Eukaryota</taxon>
        <taxon>Fungi</taxon>
        <taxon>Dikarya</taxon>
        <taxon>Basidiomycota</taxon>
        <taxon>Pucciniomycotina</taxon>
        <taxon>Pucciniomycetes</taxon>
        <taxon>Pucciniales</taxon>
        <taxon>Pucciniaceae</taxon>
        <taxon>Puccinia</taxon>
    </lineage>
</organism>
<accession>A0A0L0VX36</accession>
<evidence type="ECO:0008006" key="4">
    <source>
        <dbReference type="Google" id="ProtNLM"/>
    </source>
</evidence>
<feature type="region of interest" description="Disordered" evidence="1">
    <location>
        <begin position="1032"/>
        <end position="1110"/>
    </location>
</feature>
<feature type="region of interest" description="Disordered" evidence="1">
    <location>
        <begin position="568"/>
        <end position="606"/>
    </location>
</feature>
<dbReference type="Proteomes" id="UP000054564">
    <property type="component" value="Unassembled WGS sequence"/>
</dbReference>
<comment type="caution">
    <text evidence="2">The sequence shown here is derived from an EMBL/GenBank/DDBJ whole genome shotgun (WGS) entry which is preliminary data.</text>
</comment>
<feature type="compositionally biased region" description="Polar residues" evidence="1">
    <location>
        <begin position="1083"/>
        <end position="1105"/>
    </location>
</feature>
<keyword evidence="3" id="KW-1185">Reference proteome</keyword>
<sequence>MSVPVVPPSSIPQIPSPAAPVRRTNFAIPLTKDQGHQTYIDHDCIPDKQGYPLYPNRSTVYVRPPGQDITNFGKVGFTHTSKVAKRSGGWKVTTITCLGVLLCDNPSCDYTGPPPTGRGKIQELLDRKQNCPGAAGACSGTVYWRKCTQTKIRVDLESSSGWALLRHKGFHDHPWPTSKKPDPLAAKEFAAEIMKNPKATAIQLKVGTPLDYLDNTHPPFKSVADIHGCFQNADRVRYHKSKVLAELKLGPQKKGAGVGDAFMLEMFAWDQRGMTILSSSFRQGQEHFSFQTAWMQERLLARSEEGNTMYSGGLLSDVTYRFFDTGYLLTTCMYYYYQIHFAILFRQFIDHSITEAERQAITRSVVDFSAAQRKGFIAAYVKVFKTSAKEAGDQLKGCNEHFRQSVTRIKQNRGVVTSDEVNLFTSMCEGLLLPTKVDGPTHEMRIDEIRRRFPKAKRWIDWWSVADVESTLFPSRWKMLEDSPDGDDGLPESTNAQESMHRVYYMFSSGKKPLLVGMVELYAFTHALERDWRYVMGGNQIAYGTQRKKQVDIAQSLGWSKATKRQKAAWNDGRAPDTTEALDLDGQATKKKGKVGRPRMSPNIDRSPDSTFVSYVALPEADFRNRCWLAASLESLYTVFSPLWMQTSGGKSTELFLNVVTHFTNRMKFELTKSNSVRSILTRGSKKIFNDARNLYPQSIPIGDYASADFFMEATISHIANTSKSLPSLFLVHEERVFSCPVHPGPQPHSRGSREVTVLCITPSMFDDNEISRTNASQLISMWSSGGITGLSGLACQKCTGATKTKKKKSAVELPSRLSHTSTLGFVAGKAPLHLYFLVELATITGLAGQLEFMSSMDWPFKIEVAGEQYTLMSRGFWNGNHYWGKVLRDVNGKIAIWLQEDHENDGYARKVSDIPGSIGGAQANTSWLIYSRVWSAEESATVDQKIAKIQADNPTIKTGFPFVRMGALLNIGFYADKCRPVSLTGQPPHSLKIRIKRKRESEPSDVVTPITGPQIVIQPASLSPGAQLSPALVTTHLAPPTPVKRRRRRKEIKVAPSQPLLAEVSDPPPPKRIRPNQPRTVEATSHSHSQPAGETCSTTASPTAQKIRPAVKKAPIKRVKKPLEKEPVFQPKPLTDKDYDRMEACSRSYREGRDKAATEVMLILGEGREHVPTDLATMLTGKNSVERAYWNGYAQGEKEAIVQQRRIVQAAADVPTALPTVPKVPLKGSTGKTKGKGGVATRTGSRRGTSSGAVSPA</sequence>
<name>A0A0L0VX36_9BASI</name>
<feature type="compositionally biased region" description="Low complexity" evidence="1">
    <location>
        <begin position="1240"/>
        <end position="1258"/>
    </location>
</feature>
<dbReference type="EMBL" id="AJIL01000016">
    <property type="protein sequence ID" value="KNF03565.1"/>
    <property type="molecule type" value="Genomic_DNA"/>
</dbReference>
<evidence type="ECO:0000313" key="3">
    <source>
        <dbReference type="Proteomes" id="UP000054564"/>
    </source>
</evidence>
<reference evidence="3" key="1">
    <citation type="submission" date="2014-03" db="EMBL/GenBank/DDBJ databases">
        <title>The Genome Sequence of Puccinia striiformis f. sp. tritici PST-78.</title>
        <authorList>
            <consortium name="The Broad Institute Genome Sequencing Platform"/>
            <person name="Cuomo C."/>
            <person name="Hulbert S."/>
            <person name="Chen X."/>
            <person name="Walker B."/>
            <person name="Young S.K."/>
            <person name="Zeng Q."/>
            <person name="Gargeya S."/>
            <person name="Fitzgerald M."/>
            <person name="Haas B."/>
            <person name="Abouelleil A."/>
            <person name="Alvarado L."/>
            <person name="Arachchi H.M."/>
            <person name="Berlin A.M."/>
            <person name="Chapman S.B."/>
            <person name="Goldberg J."/>
            <person name="Griggs A."/>
            <person name="Gujja S."/>
            <person name="Hansen M."/>
            <person name="Howarth C."/>
            <person name="Imamovic A."/>
            <person name="Larimer J."/>
            <person name="McCowan C."/>
            <person name="Montmayeur A."/>
            <person name="Murphy C."/>
            <person name="Neiman D."/>
            <person name="Pearson M."/>
            <person name="Priest M."/>
            <person name="Roberts A."/>
            <person name="Saif S."/>
            <person name="Shea T."/>
            <person name="Sisk P."/>
            <person name="Sykes S."/>
            <person name="Wortman J."/>
            <person name="Nusbaum C."/>
            <person name="Birren B."/>
        </authorList>
    </citation>
    <scope>NUCLEOTIDE SEQUENCE [LARGE SCALE GENOMIC DNA]</scope>
    <source>
        <strain evidence="3">race PST-78</strain>
    </source>
</reference>
<gene>
    <name evidence="2" type="ORF">PSTG_03090</name>
</gene>
<dbReference type="SUPFAM" id="SSF90073">
    <property type="entry name" value="GCM domain"/>
    <property type="match status" value="1"/>
</dbReference>
<evidence type="ECO:0000256" key="1">
    <source>
        <dbReference type="SAM" id="MobiDB-lite"/>
    </source>
</evidence>
<dbReference type="GO" id="GO:0003677">
    <property type="term" value="F:DNA binding"/>
    <property type="evidence" value="ECO:0007669"/>
    <property type="project" value="InterPro"/>
</dbReference>
<dbReference type="OrthoDB" id="2506334at2759"/>
<dbReference type="InterPro" id="IPR036115">
    <property type="entry name" value="GCM_dom_sf"/>
</dbReference>
<protein>
    <recommendedName>
        <fullName evidence="4">GCM domain-containing protein</fullName>
    </recommendedName>
</protein>
<feature type="region of interest" description="Disordered" evidence="1">
    <location>
        <begin position="1220"/>
        <end position="1258"/>
    </location>
</feature>
<dbReference type="AlphaFoldDB" id="A0A0L0VX36"/>
<evidence type="ECO:0000313" key="2">
    <source>
        <dbReference type="EMBL" id="KNF03565.1"/>
    </source>
</evidence>
<proteinExistence type="predicted"/>
<dbReference type="GO" id="GO:0006355">
    <property type="term" value="P:regulation of DNA-templated transcription"/>
    <property type="evidence" value="ECO:0007669"/>
    <property type="project" value="InterPro"/>
</dbReference>